<evidence type="ECO:0000313" key="2">
    <source>
        <dbReference type="Proteomes" id="UP000326570"/>
    </source>
</evidence>
<dbReference type="Proteomes" id="UP000326570">
    <property type="component" value="Unassembled WGS sequence"/>
</dbReference>
<organism evidence="1 2">
    <name type="scientific">Adhaeribacter soli</name>
    <dbReference type="NCBI Taxonomy" id="2607655"/>
    <lineage>
        <taxon>Bacteria</taxon>
        <taxon>Pseudomonadati</taxon>
        <taxon>Bacteroidota</taxon>
        <taxon>Cytophagia</taxon>
        <taxon>Cytophagales</taxon>
        <taxon>Hymenobacteraceae</taxon>
        <taxon>Adhaeribacter</taxon>
    </lineage>
</organism>
<dbReference type="RefSeq" id="WP_150906138.1">
    <property type="nucleotide sequence ID" value="NZ_VTWT01000014.1"/>
</dbReference>
<comment type="caution">
    <text evidence="1">The sequence shown here is derived from an EMBL/GenBank/DDBJ whole genome shotgun (WGS) entry which is preliminary data.</text>
</comment>
<reference evidence="1 2" key="1">
    <citation type="submission" date="2019-09" db="EMBL/GenBank/DDBJ databases">
        <title>Genome sequence of Adhaeribacter sp. M2.</title>
        <authorList>
            <person name="Srinivasan S."/>
        </authorList>
    </citation>
    <scope>NUCLEOTIDE SEQUENCE [LARGE SCALE GENOMIC DNA]</scope>
    <source>
        <strain evidence="1 2">M2</strain>
    </source>
</reference>
<sequence>MLNISLKTNPDQLLKSILERSIPLDQVGLRWLEYQQLVKEDLMPWPNQLKEGVLLTLSEAAWLKMVHGLKSCNFSEKVISSFNQRIMREVWYYESEESFNSFLTDGQVVTSLDHATQNITSFFLLDLIILELLKDKRDTKLQFNQDGRLLYSHNLVETDQRTMNGPVVSFSLYRLLVELIGKANVPALATFLAEVTTAEAEVLNAIRQPQNTSVLVEKPEPGSKHVWDIVTKEVGTVTDGEAEYMRKEVKQNFGRLVLDGMQSSLMPFELYRRTRCR</sequence>
<accession>A0A5N1IML6</accession>
<gene>
    <name evidence="1" type="ORF">F0P94_19240</name>
</gene>
<protein>
    <submittedName>
        <fullName evidence="1">Uncharacterized protein</fullName>
    </submittedName>
</protein>
<evidence type="ECO:0000313" key="1">
    <source>
        <dbReference type="EMBL" id="KAA9325041.1"/>
    </source>
</evidence>
<dbReference type="AlphaFoldDB" id="A0A5N1IML6"/>
<name>A0A5N1IML6_9BACT</name>
<dbReference type="EMBL" id="VTWT01000014">
    <property type="protein sequence ID" value="KAA9325041.1"/>
    <property type="molecule type" value="Genomic_DNA"/>
</dbReference>
<proteinExistence type="predicted"/>
<keyword evidence="2" id="KW-1185">Reference proteome</keyword>